<dbReference type="EMBL" id="CH408031">
    <property type="protein sequence ID" value="EAQ89103.1"/>
    <property type="molecule type" value="Genomic_DNA"/>
</dbReference>
<keyword evidence="3" id="KW-1185">Reference proteome</keyword>
<feature type="compositionally biased region" description="Low complexity" evidence="1">
    <location>
        <begin position="255"/>
        <end position="268"/>
    </location>
</feature>
<dbReference type="RefSeq" id="XP_001221817.1">
    <property type="nucleotide sequence ID" value="XM_001221816.1"/>
</dbReference>
<dbReference type="OMA" id="RCEPEDG"/>
<protein>
    <submittedName>
        <fullName evidence="2">Uncharacterized protein</fullName>
    </submittedName>
</protein>
<feature type="compositionally biased region" description="Acidic residues" evidence="1">
    <location>
        <begin position="327"/>
        <end position="345"/>
    </location>
</feature>
<dbReference type="InParanoid" id="Q2H6J3"/>
<gene>
    <name evidence="2" type="ORF">CHGG_05722</name>
</gene>
<organism evidence="2 3">
    <name type="scientific">Chaetomium globosum (strain ATCC 6205 / CBS 148.51 / DSM 1962 / NBRC 6347 / NRRL 1970)</name>
    <name type="common">Soil fungus</name>
    <dbReference type="NCBI Taxonomy" id="306901"/>
    <lineage>
        <taxon>Eukaryota</taxon>
        <taxon>Fungi</taxon>
        <taxon>Dikarya</taxon>
        <taxon>Ascomycota</taxon>
        <taxon>Pezizomycotina</taxon>
        <taxon>Sordariomycetes</taxon>
        <taxon>Sordariomycetidae</taxon>
        <taxon>Sordariales</taxon>
        <taxon>Chaetomiaceae</taxon>
        <taxon>Chaetomium</taxon>
    </lineage>
</organism>
<dbReference type="HOGENOM" id="CLU_481459_0_0_1"/>
<feature type="compositionally biased region" description="Pro residues" evidence="1">
    <location>
        <begin position="480"/>
        <end position="489"/>
    </location>
</feature>
<feature type="compositionally biased region" description="Polar residues" evidence="1">
    <location>
        <begin position="287"/>
        <end position="305"/>
    </location>
</feature>
<dbReference type="eggNOG" id="ENOG502SUYN">
    <property type="taxonomic scope" value="Eukaryota"/>
</dbReference>
<feature type="region of interest" description="Disordered" evidence="1">
    <location>
        <begin position="234"/>
        <end position="349"/>
    </location>
</feature>
<dbReference type="VEuPathDB" id="FungiDB:CHGG_05722"/>
<feature type="compositionally biased region" description="Low complexity" evidence="1">
    <location>
        <begin position="496"/>
        <end position="506"/>
    </location>
</feature>
<feature type="compositionally biased region" description="Pro residues" evidence="1">
    <location>
        <begin position="507"/>
        <end position="525"/>
    </location>
</feature>
<accession>Q2H6J3</accession>
<proteinExistence type="predicted"/>
<evidence type="ECO:0000313" key="2">
    <source>
        <dbReference type="EMBL" id="EAQ89103.1"/>
    </source>
</evidence>
<dbReference type="AlphaFoldDB" id="Q2H6J3"/>
<evidence type="ECO:0000313" key="3">
    <source>
        <dbReference type="Proteomes" id="UP000001056"/>
    </source>
</evidence>
<dbReference type="STRING" id="306901.Q2H6J3"/>
<reference evidence="3" key="1">
    <citation type="journal article" date="2015" name="Genome Announc.">
        <title>Draft genome sequence of the cellulolytic fungus Chaetomium globosum.</title>
        <authorList>
            <person name="Cuomo C.A."/>
            <person name="Untereiner W.A."/>
            <person name="Ma L.-J."/>
            <person name="Grabherr M."/>
            <person name="Birren B.W."/>
        </authorList>
    </citation>
    <scope>NUCLEOTIDE SEQUENCE [LARGE SCALE GENOMIC DNA]</scope>
    <source>
        <strain evidence="3">ATCC 6205 / CBS 148.51 / DSM 1962 / NBRC 6347 / NRRL 1970</strain>
    </source>
</reference>
<dbReference type="GeneID" id="4390372"/>
<feature type="region of interest" description="Disordered" evidence="1">
    <location>
        <begin position="480"/>
        <end position="566"/>
    </location>
</feature>
<dbReference type="Proteomes" id="UP000001056">
    <property type="component" value="Unassembled WGS sequence"/>
</dbReference>
<evidence type="ECO:0000256" key="1">
    <source>
        <dbReference type="SAM" id="MobiDB-lite"/>
    </source>
</evidence>
<feature type="compositionally biased region" description="Low complexity" evidence="1">
    <location>
        <begin position="312"/>
        <end position="321"/>
    </location>
</feature>
<sequence length="566" mass="63053">MVILLEALTRPNVAVNSDATVSGPNTDVVSDFEIQGWLPWTDFNYATLTRIFRRELGQEYRGEQQPRPVQHDLDIYNEDSFDDLLRRFVSPTINYVLENQAGSCHYGRGTRCPVENYKPDWSVISDQCINSDGQFANILPGDTKLDSKWRPEMVNEPQNRDEWEKVITQISTYIAWHHSRYGFIITDALVVALRITRCEPEDGIAGGPCHRAAVRHMPTTTRYRDLKGYIHNTSGARKERLPRGEQLYDTAPQSGEPAAGDYEPAAAATWEGSEDPADPGHYANLAGPSSASHETLHFSQASSPFASGEFSGGLETAEEGYAGAGGDDYEEDEGAGGGDNDDDDRTEVGSAVKRVTVAVKKHRVSRKLYFVDSRGSQRDTFKEEWRKVPGGNVLRTLPWKLRPPHIKVSKLERFFLCDKEYMAIVYEYVEEGENVEDALQAAMDFWLAGFCGTLSPLLKNWKSSVLVDLCDIKGLPQGPAYPRPLPAPQLPRFKPRLLPTPRSPSQSPTPPPLTPLGPSPSPSPSSSPTQPAVQSPRFYSLLTRAHQTTAGQRVRRRRMSPNNPQV</sequence>
<dbReference type="OrthoDB" id="4583042at2759"/>
<name>Q2H6J3_CHAGB</name>